<gene>
    <name evidence="1" type="ORF">METZ01_LOCUS53092</name>
</gene>
<sequence>MPAHLPQPPAGGPPRRLLRPGKAEAAGFRACKRCLPGQETPSTGLVRRVCKYIQERSDESRSVPTLAELG</sequence>
<dbReference type="SUPFAM" id="SSF57884">
    <property type="entry name" value="Ada DNA repair protein, N-terminal domain (N-Ada 10)"/>
    <property type="match status" value="1"/>
</dbReference>
<dbReference type="InterPro" id="IPR035451">
    <property type="entry name" value="Ada-like_dom_sf"/>
</dbReference>
<reference evidence="1" key="1">
    <citation type="submission" date="2018-05" db="EMBL/GenBank/DDBJ databases">
        <authorList>
            <person name="Lanie J.A."/>
            <person name="Ng W.-L."/>
            <person name="Kazmierczak K.M."/>
            <person name="Andrzejewski T.M."/>
            <person name="Davidsen T.M."/>
            <person name="Wayne K.J."/>
            <person name="Tettelin H."/>
            <person name="Glass J.I."/>
            <person name="Rusch D."/>
            <person name="Podicherti R."/>
            <person name="Tsui H.-C.T."/>
            <person name="Winkler M.E."/>
        </authorList>
    </citation>
    <scope>NUCLEOTIDE SEQUENCE</scope>
</reference>
<protein>
    <recommendedName>
        <fullName evidence="2">Ada DNA repair metal-binding domain-containing protein</fullName>
    </recommendedName>
</protein>
<organism evidence="1">
    <name type="scientific">marine metagenome</name>
    <dbReference type="NCBI Taxonomy" id="408172"/>
    <lineage>
        <taxon>unclassified sequences</taxon>
        <taxon>metagenomes</taxon>
        <taxon>ecological metagenomes</taxon>
    </lineage>
</organism>
<dbReference type="AlphaFoldDB" id="A0A381SAA8"/>
<name>A0A381SAA8_9ZZZZ</name>
<evidence type="ECO:0008006" key="2">
    <source>
        <dbReference type="Google" id="ProtNLM"/>
    </source>
</evidence>
<accession>A0A381SAA8</accession>
<evidence type="ECO:0000313" key="1">
    <source>
        <dbReference type="EMBL" id="SVA00238.1"/>
    </source>
</evidence>
<dbReference type="EMBL" id="UINC01002781">
    <property type="protein sequence ID" value="SVA00238.1"/>
    <property type="molecule type" value="Genomic_DNA"/>
</dbReference>
<proteinExistence type="predicted"/>